<dbReference type="AlphaFoldDB" id="A0A0A0L587"/>
<keyword evidence="1" id="KW-0472">Membrane</keyword>
<sequence length="56" mass="6217">MESGNRLEKKKVGAKRKRLEQFPMKVGFGLWPTAIGCPLLLLSLRCSISLLISPCT</sequence>
<reference evidence="2 3" key="2">
    <citation type="journal article" date="2009" name="PLoS ONE">
        <title>An integrated genetic and cytogenetic map of the cucumber genome.</title>
        <authorList>
            <person name="Ren Y."/>
            <person name="Zhang Z."/>
            <person name="Liu J."/>
            <person name="Staub J.E."/>
            <person name="Han Y."/>
            <person name="Cheng Z."/>
            <person name="Li X."/>
            <person name="Lu J."/>
            <person name="Miao H."/>
            <person name="Kang H."/>
            <person name="Xie B."/>
            <person name="Gu X."/>
            <person name="Wang X."/>
            <person name="Du Y."/>
            <person name="Jin W."/>
            <person name="Huang S."/>
        </authorList>
    </citation>
    <scope>NUCLEOTIDE SEQUENCE [LARGE SCALE GENOMIC DNA]</scope>
    <source>
        <strain evidence="3">cv. 9930</strain>
    </source>
</reference>
<accession>A0A0A0L587</accession>
<evidence type="ECO:0000313" key="2">
    <source>
        <dbReference type="EMBL" id="KGN55772.1"/>
    </source>
</evidence>
<proteinExistence type="predicted"/>
<keyword evidence="1" id="KW-0812">Transmembrane</keyword>
<reference evidence="2 3" key="3">
    <citation type="journal article" date="2010" name="BMC Genomics">
        <title>Transcriptome sequencing and comparative analysis of cucumber flowers with different sex types.</title>
        <authorList>
            <person name="Guo S."/>
            <person name="Zheng Y."/>
            <person name="Joung J.G."/>
            <person name="Liu S."/>
            <person name="Zhang Z."/>
            <person name="Crasta O.R."/>
            <person name="Sobral B.W."/>
            <person name="Xu Y."/>
            <person name="Huang S."/>
            <person name="Fei Z."/>
        </authorList>
    </citation>
    <scope>NUCLEOTIDE SEQUENCE [LARGE SCALE GENOMIC DNA]</scope>
    <source>
        <strain evidence="3">cv. 9930</strain>
    </source>
</reference>
<reference evidence="2 3" key="4">
    <citation type="journal article" date="2011" name="BMC Genomics">
        <title>RNA-Seq improves annotation of protein-coding genes in the cucumber genome.</title>
        <authorList>
            <person name="Li Z."/>
            <person name="Zhang Z."/>
            <person name="Yan P."/>
            <person name="Huang S."/>
            <person name="Fei Z."/>
            <person name="Lin K."/>
        </authorList>
    </citation>
    <scope>NUCLEOTIDE SEQUENCE [LARGE SCALE GENOMIC DNA]</scope>
    <source>
        <strain evidence="3">cv. 9930</strain>
    </source>
</reference>
<reference evidence="2 3" key="1">
    <citation type="journal article" date="2009" name="Nat. Genet.">
        <title>The genome of the cucumber, Cucumis sativus L.</title>
        <authorList>
            <person name="Huang S."/>
            <person name="Li R."/>
            <person name="Zhang Z."/>
            <person name="Li L."/>
            <person name="Gu X."/>
            <person name="Fan W."/>
            <person name="Lucas W.J."/>
            <person name="Wang X."/>
            <person name="Xie B."/>
            <person name="Ni P."/>
            <person name="Ren Y."/>
            <person name="Zhu H."/>
            <person name="Li J."/>
            <person name="Lin K."/>
            <person name="Jin W."/>
            <person name="Fei Z."/>
            <person name="Li G."/>
            <person name="Staub J."/>
            <person name="Kilian A."/>
            <person name="van der Vossen E.A."/>
            <person name="Wu Y."/>
            <person name="Guo J."/>
            <person name="He J."/>
            <person name="Jia Z."/>
            <person name="Ren Y."/>
            <person name="Tian G."/>
            <person name="Lu Y."/>
            <person name="Ruan J."/>
            <person name="Qian W."/>
            <person name="Wang M."/>
            <person name="Huang Q."/>
            <person name="Li B."/>
            <person name="Xuan Z."/>
            <person name="Cao J."/>
            <person name="Asan"/>
            <person name="Wu Z."/>
            <person name="Zhang J."/>
            <person name="Cai Q."/>
            <person name="Bai Y."/>
            <person name="Zhao B."/>
            <person name="Han Y."/>
            <person name="Li Y."/>
            <person name="Li X."/>
            <person name="Wang S."/>
            <person name="Shi Q."/>
            <person name="Liu S."/>
            <person name="Cho W.K."/>
            <person name="Kim J.Y."/>
            <person name="Xu Y."/>
            <person name="Heller-Uszynska K."/>
            <person name="Miao H."/>
            <person name="Cheng Z."/>
            <person name="Zhang S."/>
            <person name="Wu J."/>
            <person name="Yang Y."/>
            <person name="Kang H."/>
            <person name="Li M."/>
            <person name="Liang H."/>
            <person name="Ren X."/>
            <person name="Shi Z."/>
            <person name="Wen M."/>
            <person name="Jian M."/>
            <person name="Yang H."/>
            <person name="Zhang G."/>
            <person name="Yang Z."/>
            <person name="Chen R."/>
            <person name="Liu S."/>
            <person name="Li J."/>
            <person name="Ma L."/>
            <person name="Liu H."/>
            <person name="Zhou Y."/>
            <person name="Zhao J."/>
            <person name="Fang X."/>
            <person name="Li G."/>
            <person name="Fang L."/>
            <person name="Li Y."/>
            <person name="Liu D."/>
            <person name="Zheng H."/>
            <person name="Zhang Y."/>
            <person name="Qin N."/>
            <person name="Li Z."/>
            <person name="Yang G."/>
            <person name="Yang S."/>
            <person name="Bolund L."/>
            <person name="Kristiansen K."/>
            <person name="Zheng H."/>
            <person name="Li S."/>
            <person name="Zhang X."/>
            <person name="Yang H."/>
            <person name="Wang J."/>
            <person name="Sun R."/>
            <person name="Zhang B."/>
            <person name="Jiang S."/>
            <person name="Wang J."/>
            <person name="Du Y."/>
            <person name="Li S."/>
        </authorList>
    </citation>
    <scope>NUCLEOTIDE SEQUENCE [LARGE SCALE GENOMIC DNA]</scope>
    <source>
        <strain evidence="3">cv. 9930</strain>
    </source>
</reference>
<keyword evidence="1" id="KW-1133">Transmembrane helix</keyword>
<name>A0A0A0L587_CUCSA</name>
<protein>
    <submittedName>
        <fullName evidence="2">Uncharacterized protein</fullName>
    </submittedName>
</protein>
<evidence type="ECO:0000313" key="3">
    <source>
        <dbReference type="Proteomes" id="UP000029981"/>
    </source>
</evidence>
<evidence type="ECO:0000256" key="1">
    <source>
        <dbReference type="SAM" id="Phobius"/>
    </source>
</evidence>
<feature type="transmembrane region" description="Helical" evidence="1">
    <location>
        <begin position="26"/>
        <end position="52"/>
    </location>
</feature>
<gene>
    <name evidence="2" type="ORF">Csa_3G011740</name>
</gene>
<dbReference type="Proteomes" id="UP000029981">
    <property type="component" value="Chromosome 3"/>
</dbReference>
<dbReference type="EMBL" id="CM002924">
    <property type="protein sequence ID" value="KGN55772.1"/>
    <property type="molecule type" value="Genomic_DNA"/>
</dbReference>
<keyword evidence="3" id="KW-1185">Reference proteome</keyword>
<dbReference type="Gramene" id="KGN55772">
    <property type="protein sequence ID" value="KGN55772"/>
    <property type="gene ID" value="Csa_3G011740"/>
</dbReference>
<organism evidence="2 3">
    <name type="scientific">Cucumis sativus</name>
    <name type="common">Cucumber</name>
    <dbReference type="NCBI Taxonomy" id="3659"/>
    <lineage>
        <taxon>Eukaryota</taxon>
        <taxon>Viridiplantae</taxon>
        <taxon>Streptophyta</taxon>
        <taxon>Embryophyta</taxon>
        <taxon>Tracheophyta</taxon>
        <taxon>Spermatophyta</taxon>
        <taxon>Magnoliopsida</taxon>
        <taxon>eudicotyledons</taxon>
        <taxon>Gunneridae</taxon>
        <taxon>Pentapetalae</taxon>
        <taxon>rosids</taxon>
        <taxon>fabids</taxon>
        <taxon>Cucurbitales</taxon>
        <taxon>Cucurbitaceae</taxon>
        <taxon>Benincaseae</taxon>
        <taxon>Cucumis</taxon>
    </lineage>
</organism>